<dbReference type="RefSeq" id="WP_111871830.1">
    <property type="nucleotide sequence ID" value="NZ_QLYX01000021.1"/>
</dbReference>
<dbReference type="Proteomes" id="UP000251891">
    <property type="component" value="Unassembled WGS sequence"/>
</dbReference>
<feature type="compositionally biased region" description="Polar residues" evidence="1">
    <location>
        <begin position="69"/>
        <end position="82"/>
    </location>
</feature>
<feature type="compositionally biased region" description="Basic and acidic residues" evidence="1">
    <location>
        <begin position="1"/>
        <end position="12"/>
    </location>
</feature>
<evidence type="ECO:0000313" key="2">
    <source>
        <dbReference type="EMBL" id="RAY11131.1"/>
    </source>
</evidence>
<protein>
    <submittedName>
        <fullName evidence="2">Uncharacterized protein</fullName>
    </submittedName>
</protein>
<feature type="region of interest" description="Disordered" evidence="1">
    <location>
        <begin position="1"/>
        <end position="162"/>
    </location>
</feature>
<accession>A0A365GWD2</accession>
<evidence type="ECO:0000313" key="3">
    <source>
        <dbReference type="Proteomes" id="UP000251891"/>
    </source>
</evidence>
<comment type="caution">
    <text evidence="2">The sequence shown here is derived from an EMBL/GenBank/DDBJ whole genome shotgun (WGS) entry which is preliminary data.</text>
</comment>
<feature type="compositionally biased region" description="Basic and acidic residues" evidence="1">
    <location>
        <begin position="144"/>
        <end position="160"/>
    </location>
</feature>
<dbReference type="OrthoDB" id="123178at2"/>
<feature type="compositionally biased region" description="Basic and acidic residues" evidence="1">
    <location>
        <begin position="121"/>
        <end position="137"/>
    </location>
</feature>
<dbReference type="EMBL" id="QLYX01000021">
    <property type="protein sequence ID" value="RAY11131.1"/>
    <property type="molecule type" value="Genomic_DNA"/>
</dbReference>
<keyword evidence="3" id="KW-1185">Reference proteome</keyword>
<feature type="compositionally biased region" description="Low complexity" evidence="1">
    <location>
        <begin position="51"/>
        <end position="68"/>
    </location>
</feature>
<organism evidence="2 3">
    <name type="scientific">Actinomadura craniellae</name>
    <dbReference type="NCBI Taxonomy" id="2231787"/>
    <lineage>
        <taxon>Bacteria</taxon>
        <taxon>Bacillati</taxon>
        <taxon>Actinomycetota</taxon>
        <taxon>Actinomycetes</taxon>
        <taxon>Streptosporangiales</taxon>
        <taxon>Thermomonosporaceae</taxon>
        <taxon>Actinomadura</taxon>
    </lineage>
</organism>
<proteinExistence type="predicted"/>
<name>A0A365GWD2_9ACTN</name>
<evidence type="ECO:0000256" key="1">
    <source>
        <dbReference type="SAM" id="MobiDB-lite"/>
    </source>
</evidence>
<reference evidence="2 3" key="1">
    <citation type="submission" date="2018-06" db="EMBL/GenBank/DDBJ databases">
        <title>Actinomadura craniellae sp. nov. isolated from marine sponge Craniella sp.</title>
        <authorList>
            <person name="Li L."/>
            <person name="Xu Q.H."/>
            <person name="Lin H.W."/>
            <person name="Lu Y.H."/>
        </authorList>
    </citation>
    <scope>NUCLEOTIDE SEQUENCE [LARGE SCALE GENOMIC DNA]</scope>
    <source>
        <strain evidence="2 3">LHW63021</strain>
    </source>
</reference>
<gene>
    <name evidence="2" type="ORF">DPM19_32010</name>
</gene>
<dbReference type="AlphaFoldDB" id="A0A365GWD2"/>
<sequence length="237" mass="24719">MKDGKRHDREPAETVPPPPRPVDGNVLVPAPDERALAAGTGEATTPDVRVAGRPGAPAGTTLPPADTTDSPTGKTGAPTDTASAPPGRTDAPADTTDAPSGKPDVPAGETGSPGAGTDVPAARKEPSAEPPAGERAELAPGKDAPADRPAAHREEPDLRLLDPGIATGFQERWRDVQASFVDDPGDAVRRAEELTMEAARALTDALSAWEGETEDDTERLRQTLRRHRDVLDRLLAL</sequence>